<proteinExistence type="predicted"/>
<evidence type="ECO:0000313" key="1">
    <source>
        <dbReference type="EMBL" id="GHF44573.1"/>
    </source>
</evidence>
<evidence type="ECO:0000313" key="2">
    <source>
        <dbReference type="Proteomes" id="UP000638313"/>
    </source>
</evidence>
<gene>
    <name evidence="1" type="ORF">GCM10010218_27480</name>
</gene>
<comment type="caution">
    <text evidence="1">The sequence shown here is derived from an EMBL/GenBank/DDBJ whole genome shotgun (WGS) entry which is preliminary data.</text>
</comment>
<dbReference type="EMBL" id="BNBD01000004">
    <property type="protein sequence ID" value="GHF44573.1"/>
    <property type="molecule type" value="Genomic_DNA"/>
</dbReference>
<reference evidence="1" key="1">
    <citation type="journal article" date="2014" name="Int. J. Syst. Evol. Microbiol.">
        <title>Complete genome sequence of Corynebacterium casei LMG S-19264T (=DSM 44701T), isolated from a smear-ripened cheese.</title>
        <authorList>
            <consortium name="US DOE Joint Genome Institute (JGI-PGF)"/>
            <person name="Walter F."/>
            <person name="Albersmeier A."/>
            <person name="Kalinowski J."/>
            <person name="Ruckert C."/>
        </authorList>
    </citation>
    <scope>NUCLEOTIDE SEQUENCE</scope>
    <source>
        <strain evidence="1">JCM 4059</strain>
    </source>
</reference>
<dbReference type="Proteomes" id="UP000638313">
    <property type="component" value="Unassembled WGS sequence"/>
</dbReference>
<dbReference type="AlphaFoldDB" id="A0A919B3G2"/>
<sequence length="202" mass="21388">MTRALTPYQAGLRDRMLAAPVTAAPEPWRPVFAPYVPVGGLTGIGFATHPASGRDLVLTVSHAGRGLFDAVTGERIARDRDSDEDVETTADGVLSCRGLGPVEGVRVPVAGLYGGGLHRTAGDGWTVEVVAPDWPHHRVLLCCDGGMPHRNAHGEGWWHVFHASWSELRAAGFSQSGQTFAVATSSDLSLWTRQPSVSAASA</sequence>
<protein>
    <submittedName>
        <fullName evidence="1">Uncharacterized protein</fullName>
    </submittedName>
</protein>
<name>A0A919B3G2_9ACTN</name>
<accession>A0A919B3G2</accession>
<keyword evidence="2" id="KW-1185">Reference proteome</keyword>
<organism evidence="1 2">
    <name type="scientific">Streptomyces mashuensis</name>
    <dbReference type="NCBI Taxonomy" id="33904"/>
    <lineage>
        <taxon>Bacteria</taxon>
        <taxon>Bacillati</taxon>
        <taxon>Actinomycetota</taxon>
        <taxon>Actinomycetes</taxon>
        <taxon>Kitasatosporales</taxon>
        <taxon>Streptomycetaceae</taxon>
        <taxon>Streptomyces</taxon>
    </lineage>
</organism>
<reference evidence="1" key="2">
    <citation type="submission" date="2020-09" db="EMBL/GenBank/DDBJ databases">
        <authorList>
            <person name="Sun Q."/>
            <person name="Ohkuma M."/>
        </authorList>
    </citation>
    <scope>NUCLEOTIDE SEQUENCE</scope>
    <source>
        <strain evidence="1">JCM 4059</strain>
    </source>
</reference>